<name>A0A0N4XNC3_NIPBR</name>
<keyword evidence="3" id="KW-1185">Reference proteome</keyword>
<keyword evidence="1" id="KW-1133">Transmembrane helix</keyword>
<dbReference type="EMBL" id="UYSL01006858">
    <property type="protein sequence ID" value="VDL67615.1"/>
    <property type="molecule type" value="Genomic_DNA"/>
</dbReference>
<organism evidence="4">
    <name type="scientific">Nippostrongylus brasiliensis</name>
    <name type="common">Rat hookworm</name>
    <dbReference type="NCBI Taxonomy" id="27835"/>
    <lineage>
        <taxon>Eukaryota</taxon>
        <taxon>Metazoa</taxon>
        <taxon>Ecdysozoa</taxon>
        <taxon>Nematoda</taxon>
        <taxon>Chromadorea</taxon>
        <taxon>Rhabditida</taxon>
        <taxon>Rhabditina</taxon>
        <taxon>Rhabditomorpha</taxon>
        <taxon>Strongyloidea</taxon>
        <taxon>Heligmosomidae</taxon>
        <taxon>Nippostrongylus</taxon>
    </lineage>
</organism>
<dbReference type="Proteomes" id="UP000271162">
    <property type="component" value="Unassembled WGS sequence"/>
</dbReference>
<evidence type="ECO:0000313" key="2">
    <source>
        <dbReference type="EMBL" id="VDL67615.1"/>
    </source>
</evidence>
<gene>
    <name evidence="2" type="ORF">NBR_LOCUS4026</name>
</gene>
<dbReference type="WBParaSite" id="NBR_0000402501-mRNA-1">
    <property type="protein sequence ID" value="NBR_0000402501-mRNA-1"/>
    <property type="gene ID" value="NBR_0000402501"/>
</dbReference>
<evidence type="ECO:0000313" key="3">
    <source>
        <dbReference type="Proteomes" id="UP000271162"/>
    </source>
</evidence>
<proteinExistence type="predicted"/>
<evidence type="ECO:0000313" key="4">
    <source>
        <dbReference type="WBParaSite" id="NBR_0000402501-mRNA-1"/>
    </source>
</evidence>
<dbReference type="OMA" id="VIRIPCY"/>
<keyword evidence="1" id="KW-0472">Membrane</keyword>
<reference evidence="4" key="1">
    <citation type="submission" date="2017-02" db="UniProtKB">
        <authorList>
            <consortium name="WormBaseParasite"/>
        </authorList>
    </citation>
    <scope>IDENTIFICATION</scope>
</reference>
<accession>A0A0N4XNC3</accession>
<reference evidence="2 3" key="2">
    <citation type="submission" date="2018-11" db="EMBL/GenBank/DDBJ databases">
        <authorList>
            <consortium name="Pathogen Informatics"/>
        </authorList>
    </citation>
    <scope>NUCLEOTIDE SEQUENCE [LARGE SCALE GENOMIC DNA]</scope>
</reference>
<feature type="transmembrane region" description="Helical" evidence="1">
    <location>
        <begin position="15"/>
        <end position="36"/>
    </location>
</feature>
<evidence type="ECO:0000256" key="1">
    <source>
        <dbReference type="SAM" id="Phobius"/>
    </source>
</evidence>
<dbReference type="AlphaFoldDB" id="A0A0N4XNC3"/>
<protein>
    <submittedName>
        <fullName evidence="4">G_PROTEIN_RECEP_F1_2 domain-containing protein</fullName>
    </submittedName>
</protein>
<keyword evidence="1" id="KW-0812">Transmembrane</keyword>
<dbReference type="STRING" id="27835.A0A0N4XNC3"/>
<sequence>MLSQQNGQLRELRDLLARMLLYTIVCVLQPLWYVLVMPEFISNTRMVFNQYGHSTERKWQSADDPPQDVYEHKDRFGDGNPFGSWYSSAGNVNGEAGIPTGNERSISFYYDRV</sequence>